<dbReference type="InterPro" id="IPR030217">
    <property type="entry name" value="NXF_fam"/>
</dbReference>
<evidence type="ECO:0000313" key="11">
    <source>
        <dbReference type="EMBL" id="RKP30671.1"/>
    </source>
</evidence>
<dbReference type="Gene3D" id="1.10.8.10">
    <property type="entry name" value="DNA helicase RuvA subunit, C-terminal domain"/>
    <property type="match status" value="1"/>
</dbReference>
<dbReference type="InterPro" id="IPR005637">
    <property type="entry name" value="TAP_C_dom"/>
</dbReference>
<feature type="domain" description="TAP-C" evidence="10">
    <location>
        <begin position="511"/>
        <end position="563"/>
    </location>
</feature>
<evidence type="ECO:0000256" key="5">
    <source>
        <dbReference type="ARBA" id="ARBA00022737"/>
    </source>
</evidence>
<evidence type="ECO:0000256" key="4">
    <source>
        <dbReference type="ARBA" id="ARBA00022614"/>
    </source>
</evidence>
<dbReference type="InterPro" id="IPR032710">
    <property type="entry name" value="NTF2-like_dom_sf"/>
</dbReference>
<dbReference type="GO" id="GO:0016973">
    <property type="term" value="P:poly(A)+ mRNA export from nucleus"/>
    <property type="evidence" value="ECO:0007669"/>
    <property type="project" value="TreeGrafter"/>
</dbReference>
<dbReference type="InterPro" id="IPR040736">
    <property type="entry name" value="Mex67_RRM"/>
</dbReference>
<feature type="domain" description="NTF2" evidence="9">
    <location>
        <begin position="272"/>
        <end position="449"/>
    </location>
</feature>
<keyword evidence="12" id="KW-1185">Reference proteome</keyword>
<feature type="region of interest" description="Disordered" evidence="8">
    <location>
        <begin position="1"/>
        <end position="20"/>
    </location>
</feature>
<dbReference type="PANTHER" id="PTHR10662">
    <property type="entry name" value="NUCLEAR RNA EXPORT FACTOR"/>
    <property type="match status" value="1"/>
</dbReference>
<reference evidence="12" key="1">
    <citation type="journal article" date="2018" name="Nat. Microbiol.">
        <title>Leveraging single-cell genomics to expand the fungal tree of life.</title>
        <authorList>
            <person name="Ahrendt S.R."/>
            <person name="Quandt C.A."/>
            <person name="Ciobanu D."/>
            <person name="Clum A."/>
            <person name="Salamov A."/>
            <person name="Andreopoulos B."/>
            <person name="Cheng J.F."/>
            <person name="Woyke T."/>
            <person name="Pelin A."/>
            <person name="Henrissat B."/>
            <person name="Reynolds N.K."/>
            <person name="Benny G.L."/>
            <person name="Smith M.E."/>
            <person name="James T.Y."/>
            <person name="Grigoriev I.V."/>
        </authorList>
    </citation>
    <scope>NUCLEOTIDE SEQUENCE [LARGE SCALE GENOMIC DNA]</scope>
    <source>
        <strain evidence="12">Baker2002</strain>
    </source>
</reference>
<dbReference type="InterPro" id="IPR002075">
    <property type="entry name" value="NTF2_dom"/>
</dbReference>
<evidence type="ECO:0000259" key="10">
    <source>
        <dbReference type="PROSITE" id="PS51281"/>
    </source>
</evidence>
<dbReference type="Pfam" id="PF18444">
    <property type="entry name" value="RRM_9"/>
    <property type="match status" value="1"/>
</dbReference>
<keyword evidence="6" id="KW-0509">mRNA transport</keyword>
<dbReference type="PANTHER" id="PTHR10662:SF22">
    <property type="entry name" value="NUCLEAR RNA EXPORT FACTOR 1"/>
    <property type="match status" value="1"/>
</dbReference>
<organism evidence="11 12">
    <name type="scientific">Metschnikowia bicuspidata</name>
    <dbReference type="NCBI Taxonomy" id="27322"/>
    <lineage>
        <taxon>Eukaryota</taxon>
        <taxon>Fungi</taxon>
        <taxon>Dikarya</taxon>
        <taxon>Ascomycota</taxon>
        <taxon>Saccharomycotina</taxon>
        <taxon>Pichiomycetes</taxon>
        <taxon>Metschnikowiaceae</taxon>
        <taxon>Metschnikowia</taxon>
    </lineage>
</organism>
<evidence type="ECO:0000256" key="6">
    <source>
        <dbReference type="ARBA" id="ARBA00022816"/>
    </source>
</evidence>
<evidence type="ECO:0000256" key="7">
    <source>
        <dbReference type="ARBA" id="ARBA00023242"/>
    </source>
</evidence>
<dbReference type="SUPFAM" id="SSF52058">
    <property type="entry name" value="L domain-like"/>
    <property type="match status" value="1"/>
</dbReference>
<gene>
    <name evidence="11" type="ORF">METBISCDRAFT_30750</name>
</gene>
<comment type="similarity">
    <text evidence="2">Belongs to the NXF family.</text>
</comment>
<evidence type="ECO:0000256" key="2">
    <source>
        <dbReference type="ARBA" id="ARBA00009285"/>
    </source>
</evidence>
<evidence type="ECO:0000259" key="9">
    <source>
        <dbReference type="PROSITE" id="PS50177"/>
    </source>
</evidence>
<dbReference type="SMART" id="SM00804">
    <property type="entry name" value="TAP_C"/>
    <property type="match status" value="1"/>
</dbReference>
<dbReference type="Proteomes" id="UP000268321">
    <property type="component" value="Unassembled WGS sequence"/>
</dbReference>
<protein>
    <submittedName>
        <fullName evidence="11">NTF2-like protein</fullName>
    </submittedName>
</protein>
<dbReference type="Gene3D" id="3.80.10.10">
    <property type="entry name" value="Ribonuclease Inhibitor"/>
    <property type="match status" value="1"/>
</dbReference>
<dbReference type="OrthoDB" id="25872at2759"/>
<accession>A0A4P9ZER1</accession>
<dbReference type="Gene3D" id="3.10.450.50">
    <property type="match status" value="1"/>
</dbReference>
<evidence type="ECO:0000256" key="3">
    <source>
        <dbReference type="ARBA" id="ARBA00022448"/>
    </source>
</evidence>
<dbReference type="AlphaFoldDB" id="A0A4P9ZER1"/>
<dbReference type="InterPro" id="IPR009060">
    <property type="entry name" value="UBA-like_sf"/>
</dbReference>
<dbReference type="EMBL" id="ML004454">
    <property type="protein sequence ID" value="RKP30671.1"/>
    <property type="molecule type" value="Genomic_DNA"/>
</dbReference>
<evidence type="ECO:0000313" key="12">
    <source>
        <dbReference type="Proteomes" id="UP000268321"/>
    </source>
</evidence>
<keyword evidence="3" id="KW-0813">Transport</keyword>
<sequence>MSSFGRANFGANDGRQPSGAQPVHILLTGWNNATAAEKTKIQISDYHTQQAVLHGTVKNQRDADALLGYSGIRFAGQPLKFKIELNSQSPDTREVLVNFLKSRYDPASQLLNLVAVQSDPAVQTIGFFKSANTASRFFPALMKVAEQLNLAVTSADLSGNNISDLDWVSELPRTFPQLRNLSLQNNRLGSSKPFESWKKKLVHLRELLVQGNPLMTRVQPEELKNHFRRIFQRLVVLNGEIIRNEEIALANFKLGFNTPQAIFFQDEDVQNISTSFITNFISLWDTDRTQLMGLFQSQSQFSLQVDTTTPHALGSTQVPDYGYYLTQSRNLTKILVPKARQSKLAVGQEQIYALFSQIPKTKHDLVNKPSEYSMEAYKLPQMGAICITLHGSFTETAPPDNTEKVNLLQNRFKGNKKRIQLGAKSFDRTFIIVPGANNSMVVASDMLSVRAAVEADAFVGVPQTLTPTATANAAPHLPQQVQPSVPVPVGTLPSPASLFMLPDALKASLNPIQQELLVKILEETKLTIDYGLMLCQQSNWDYQQCGVNFSASSASLPPNAFRV</sequence>
<dbReference type="Pfam" id="PF24048">
    <property type="entry name" value="LRR_NXF1-5"/>
    <property type="match status" value="1"/>
</dbReference>
<keyword evidence="4" id="KW-0433">Leucine-rich repeat</keyword>
<comment type="subcellular location">
    <subcellularLocation>
        <location evidence="1">Nucleus</location>
    </subcellularLocation>
</comment>
<dbReference type="GO" id="GO:0003723">
    <property type="term" value="F:RNA binding"/>
    <property type="evidence" value="ECO:0007669"/>
    <property type="project" value="TreeGrafter"/>
</dbReference>
<proteinExistence type="inferred from homology"/>
<name>A0A4P9ZER1_9ASCO</name>
<evidence type="ECO:0000256" key="1">
    <source>
        <dbReference type="ARBA" id="ARBA00004123"/>
    </source>
</evidence>
<dbReference type="InterPro" id="IPR032675">
    <property type="entry name" value="LRR_dom_sf"/>
</dbReference>
<keyword evidence="5" id="KW-0677">Repeat</keyword>
<dbReference type="GO" id="GO:0005634">
    <property type="term" value="C:nucleus"/>
    <property type="evidence" value="ECO:0007669"/>
    <property type="project" value="UniProtKB-SubCell"/>
</dbReference>
<dbReference type="PROSITE" id="PS51281">
    <property type="entry name" value="TAP_C"/>
    <property type="match status" value="1"/>
</dbReference>
<dbReference type="InterPro" id="IPR057125">
    <property type="entry name" value="NXF1/2/3/5-like_LRR"/>
</dbReference>
<dbReference type="PROSITE" id="PS50177">
    <property type="entry name" value="NTF2_DOMAIN"/>
    <property type="match status" value="1"/>
</dbReference>
<dbReference type="SUPFAM" id="SSF46934">
    <property type="entry name" value="UBA-like"/>
    <property type="match status" value="1"/>
</dbReference>
<evidence type="ECO:0000256" key="8">
    <source>
        <dbReference type="SAM" id="MobiDB-lite"/>
    </source>
</evidence>
<dbReference type="Pfam" id="PF03943">
    <property type="entry name" value="TAP_C"/>
    <property type="match status" value="1"/>
</dbReference>
<dbReference type="Pfam" id="PF22602">
    <property type="entry name" value="NXF_NTF2"/>
    <property type="match status" value="1"/>
</dbReference>
<keyword evidence="7" id="KW-0539">Nucleus</keyword>
<dbReference type="InterPro" id="IPR018222">
    <property type="entry name" value="Nuclear_transport_factor_2_euk"/>
</dbReference>
<dbReference type="SUPFAM" id="SSF54427">
    <property type="entry name" value="NTF2-like"/>
    <property type="match status" value="1"/>
</dbReference>